<comment type="similarity">
    <text evidence="1 3 5">Belongs to the GrpE family.</text>
</comment>
<comment type="function">
    <text evidence="3 4">Participates actively in the response to hyperosmotic and heat shock by preventing the aggregation of stress-denatured proteins, in association with DnaK and GrpE. It is the nucleotide exchange factor for DnaK and may function as a thermosensor. Unfolded proteins bind initially to DnaJ; upon interaction with the DnaJ-bound protein, DnaK hydrolyzes its bound ATP, resulting in the formation of a stable complex. GrpE releases ADP from DnaK; ATP binding to DnaK triggers the release of the substrate protein, thus completing the reaction cycle. Several rounds of ATP-dependent interactions between DnaJ, DnaK and GrpE are required for fully efficient folding.</text>
</comment>
<evidence type="ECO:0000313" key="7">
    <source>
        <dbReference type="EMBL" id="GAA1099535.1"/>
    </source>
</evidence>
<dbReference type="PROSITE" id="PS01071">
    <property type="entry name" value="GRPE"/>
    <property type="match status" value="1"/>
</dbReference>
<keyword evidence="6" id="KW-0175">Coiled coil</keyword>
<evidence type="ECO:0000256" key="5">
    <source>
        <dbReference type="RuleBase" id="RU004478"/>
    </source>
</evidence>
<dbReference type="RefSeq" id="WP_343993238.1">
    <property type="nucleotide sequence ID" value="NZ_BAAALG010000006.1"/>
</dbReference>
<keyword evidence="2 3" id="KW-0143">Chaperone</keyword>
<keyword evidence="3 4" id="KW-0346">Stress response</keyword>
<dbReference type="PANTHER" id="PTHR21237:SF23">
    <property type="entry name" value="GRPE PROTEIN HOMOLOG, MITOCHONDRIAL"/>
    <property type="match status" value="1"/>
</dbReference>
<dbReference type="InterPro" id="IPR013805">
    <property type="entry name" value="GrpE_CC"/>
</dbReference>
<evidence type="ECO:0000313" key="8">
    <source>
        <dbReference type="Proteomes" id="UP001501581"/>
    </source>
</evidence>
<dbReference type="HAMAP" id="MF_01151">
    <property type="entry name" value="GrpE"/>
    <property type="match status" value="1"/>
</dbReference>
<dbReference type="InterPro" id="IPR000740">
    <property type="entry name" value="GrpE"/>
</dbReference>
<dbReference type="CDD" id="cd00446">
    <property type="entry name" value="GrpE"/>
    <property type="match status" value="1"/>
</dbReference>
<dbReference type="PANTHER" id="PTHR21237">
    <property type="entry name" value="GRPE PROTEIN"/>
    <property type="match status" value="1"/>
</dbReference>
<dbReference type="PRINTS" id="PR00773">
    <property type="entry name" value="GRPEPROTEIN"/>
</dbReference>
<keyword evidence="3" id="KW-0963">Cytoplasm</keyword>
<comment type="subcellular location">
    <subcellularLocation>
        <location evidence="3">Cytoplasm</location>
    </subcellularLocation>
</comment>
<feature type="coiled-coil region" evidence="6">
    <location>
        <begin position="62"/>
        <end position="96"/>
    </location>
</feature>
<dbReference type="Gene3D" id="3.90.20.20">
    <property type="match status" value="1"/>
</dbReference>
<evidence type="ECO:0000256" key="6">
    <source>
        <dbReference type="SAM" id="Coils"/>
    </source>
</evidence>
<dbReference type="SUPFAM" id="SSF51064">
    <property type="entry name" value="Head domain of nucleotide exchange factor GrpE"/>
    <property type="match status" value="1"/>
</dbReference>
<evidence type="ECO:0000256" key="1">
    <source>
        <dbReference type="ARBA" id="ARBA00009054"/>
    </source>
</evidence>
<evidence type="ECO:0000256" key="4">
    <source>
        <dbReference type="RuleBase" id="RU000639"/>
    </source>
</evidence>
<comment type="subunit">
    <text evidence="3">Homodimer.</text>
</comment>
<dbReference type="Pfam" id="PF01025">
    <property type="entry name" value="GrpE"/>
    <property type="match status" value="1"/>
</dbReference>
<reference evidence="7 8" key="1">
    <citation type="journal article" date="2019" name="Int. J. Syst. Evol. Microbiol.">
        <title>The Global Catalogue of Microorganisms (GCM) 10K type strain sequencing project: providing services to taxonomists for standard genome sequencing and annotation.</title>
        <authorList>
            <consortium name="The Broad Institute Genomics Platform"/>
            <consortium name="The Broad Institute Genome Sequencing Center for Infectious Disease"/>
            <person name="Wu L."/>
            <person name="Ma J."/>
        </authorList>
    </citation>
    <scope>NUCLEOTIDE SEQUENCE [LARGE SCALE GENOMIC DNA]</scope>
    <source>
        <strain evidence="7 8">JCM 13008</strain>
    </source>
</reference>
<organism evidence="7 8">
    <name type="scientific">Nocardioides dubius</name>
    <dbReference type="NCBI Taxonomy" id="317019"/>
    <lineage>
        <taxon>Bacteria</taxon>
        <taxon>Bacillati</taxon>
        <taxon>Actinomycetota</taxon>
        <taxon>Actinomycetes</taxon>
        <taxon>Propionibacteriales</taxon>
        <taxon>Nocardioidaceae</taxon>
        <taxon>Nocardioides</taxon>
    </lineage>
</organism>
<protein>
    <recommendedName>
        <fullName evidence="3 4">Protein GrpE</fullName>
    </recommendedName>
    <alternativeName>
        <fullName evidence="3">HSP-70 cofactor</fullName>
    </alternativeName>
</protein>
<name>A0ABN1TRG9_9ACTN</name>
<keyword evidence="8" id="KW-1185">Reference proteome</keyword>
<evidence type="ECO:0000256" key="2">
    <source>
        <dbReference type="ARBA" id="ARBA00023186"/>
    </source>
</evidence>
<proteinExistence type="inferred from homology"/>
<gene>
    <name evidence="3 7" type="primary">grpE</name>
    <name evidence="7" type="ORF">GCM10009668_16550</name>
</gene>
<dbReference type="SUPFAM" id="SSF58014">
    <property type="entry name" value="Coiled-coil domain of nucleotide exchange factor GrpE"/>
    <property type="match status" value="1"/>
</dbReference>
<evidence type="ECO:0000256" key="3">
    <source>
        <dbReference type="HAMAP-Rule" id="MF_01151"/>
    </source>
</evidence>
<dbReference type="Proteomes" id="UP001501581">
    <property type="component" value="Unassembled WGS sequence"/>
</dbReference>
<accession>A0ABN1TRG9</accession>
<dbReference type="InterPro" id="IPR009012">
    <property type="entry name" value="GrpE_head"/>
</dbReference>
<comment type="caution">
    <text evidence="7">The sequence shown here is derived from an EMBL/GenBank/DDBJ whole genome shotgun (WGS) entry which is preliminary data.</text>
</comment>
<sequence length="210" mass="22326">MTHPHEQPVGAPAGAPADGHAVVDAEVIGETTDISGAANMVEEGAPLEPGDVAMVEEVVDPLVLAEAQLAERTSDLQRLQAEFLNYKRRVERDRELIKENATFAALSPITEVLDTIDRAREHGELDGGLRSVADQLEQVVARQGLVRFGQPGDAFDPSLHDALSNLGEDPDVTVTTVKVIAKAGYRIGDRVVRAAQVLVVEPGAGADQQA</sequence>
<dbReference type="Gene3D" id="2.30.22.10">
    <property type="entry name" value="Head domain of nucleotide exchange factor GrpE"/>
    <property type="match status" value="1"/>
</dbReference>
<dbReference type="EMBL" id="BAAALG010000006">
    <property type="protein sequence ID" value="GAA1099535.1"/>
    <property type="molecule type" value="Genomic_DNA"/>
</dbReference>